<evidence type="ECO:0008006" key="5">
    <source>
        <dbReference type="Google" id="ProtNLM"/>
    </source>
</evidence>
<organism evidence="3 4">
    <name type="scientific">Caulobacter radicis</name>
    <dbReference type="NCBI Taxonomy" id="2172650"/>
    <lineage>
        <taxon>Bacteria</taxon>
        <taxon>Pseudomonadati</taxon>
        <taxon>Pseudomonadota</taxon>
        <taxon>Alphaproteobacteria</taxon>
        <taxon>Caulobacterales</taxon>
        <taxon>Caulobacteraceae</taxon>
        <taxon>Caulobacter</taxon>
    </lineage>
</organism>
<dbReference type="AlphaFoldDB" id="A0A2T9IVK8"/>
<feature type="signal peptide" evidence="2">
    <location>
        <begin position="1"/>
        <end position="17"/>
    </location>
</feature>
<dbReference type="EMBL" id="QDKP01000067">
    <property type="protein sequence ID" value="PVM70896.1"/>
    <property type="molecule type" value="Genomic_DNA"/>
</dbReference>
<feature type="chain" id="PRO_5015705248" description="Lipoprotein" evidence="2">
    <location>
        <begin position="18"/>
        <end position="75"/>
    </location>
</feature>
<evidence type="ECO:0000256" key="1">
    <source>
        <dbReference type="SAM" id="MobiDB-lite"/>
    </source>
</evidence>
<reference evidence="3 4" key="1">
    <citation type="submission" date="2018-04" db="EMBL/GenBank/DDBJ databases">
        <title>The genome sequence of Caulobacter sp. 736.</title>
        <authorList>
            <person name="Gao J."/>
            <person name="Sun J."/>
        </authorList>
    </citation>
    <scope>NUCLEOTIDE SEQUENCE [LARGE SCALE GENOMIC DNA]</scope>
    <source>
        <strain evidence="3 4">736</strain>
    </source>
</reference>
<sequence length="75" mass="7906">MLVAAVLVLAACGPKTAAAPRAVGCTADEMRTRHARTAACRAEFQAMLERAEAERRRASALPQVAPAPASARDQF</sequence>
<keyword evidence="4" id="KW-1185">Reference proteome</keyword>
<name>A0A2T9IVK8_9CAUL</name>
<evidence type="ECO:0000256" key="2">
    <source>
        <dbReference type="SAM" id="SignalP"/>
    </source>
</evidence>
<feature type="region of interest" description="Disordered" evidence="1">
    <location>
        <begin position="55"/>
        <end position="75"/>
    </location>
</feature>
<proteinExistence type="predicted"/>
<gene>
    <name evidence="3" type="ORF">DDF65_25020</name>
</gene>
<keyword evidence="2" id="KW-0732">Signal</keyword>
<comment type="caution">
    <text evidence="3">The sequence shown here is derived from an EMBL/GenBank/DDBJ whole genome shotgun (WGS) entry which is preliminary data.</text>
</comment>
<accession>A0A2T9IVK8</accession>
<dbReference type="Proteomes" id="UP000244913">
    <property type="component" value="Unassembled WGS sequence"/>
</dbReference>
<protein>
    <recommendedName>
        <fullName evidence="5">Lipoprotein</fullName>
    </recommendedName>
</protein>
<evidence type="ECO:0000313" key="3">
    <source>
        <dbReference type="EMBL" id="PVM70896.1"/>
    </source>
</evidence>
<evidence type="ECO:0000313" key="4">
    <source>
        <dbReference type="Proteomes" id="UP000244913"/>
    </source>
</evidence>